<evidence type="ECO:0000259" key="2">
    <source>
        <dbReference type="Pfam" id="PF14232"/>
    </source>
</evidence>
<evidence type="ECO:0000313" key="3">
    <source>
        <dbReference type="EMBL" id="KAE8155118.1"/>
    </source>
</evidence>
<dbReference type="Pfam" id="PF14231">
    <property type="entry name" value="GXWXG"/>
    <property type="match status" value="1"/>
</dbReference>
<dbReference type="AlphaFoldDB" id="A0A5N6U934"/>
<accession>A0A5N6U934</accession>
<proteinExistence type="predicted"/>
<sequence length="151" mass="16971">MSLPVDLDLVAAAHEKHNVSADEVAALYDTLPSVTPDFLLGNWKGSVIYTGHKDIEILLAMKWDGKMFHSVDSVEPVVVLSEENSRVPMRELGGARIREVKFRGVVTAAMVYDQQPVIDYFRRLNDRTVVGVMEHKLDNSDFGLSFILERI</sequence>
<dbReference type="EMBL" id="ML742024">
    <property type="protein sequence ID" value="KAE8155118.1"/>
    <property type="molecule type" value="Genomic_DNA"/>
</dbReference>
<dbReference type="InterPro" id="IPR025951">
    <property type="entry name" value="GXWXG_dom"/>
</dbReference>
<reference evidence="3 4" key="1">
    <citation type="submission" date="2019-04" db="EMBL/GenBank/DDBJ databases">
        <title>Friends and foes A comparative genomics study of 23 Aspergillus species from section Flavi.</title>
        <authorList>
            <consortium name="DOE Joint Genome Institute"/>
            <person name="Kjaerbolling I."/>
            <person name="Vesth T."/>
            <person name="Frisvad J.C."/>
            <person name="Nybo J.L."/>
            <person name="Theobald S."/>
            <person name="Kildgaard S."/>
            <person name="Isbrandt T."/>
            <person name="Kuo A."/>
            <person name="Sato A."/>
            <person name="Lyhne E.K."/>
            <person name="Kogle M.E."/>
            <person name="Wiebenga A."/>
            <person name="Kun R.S."/>
            <person name="Lubbers R.J."/>
            <person name="Makela M.R."/>
            <person name="Barry K."/>
            <person name="Chovatia M."/>
            <person name="Clum A."/>
            <person name="Daum C."/>
            <person name="Haridas S."/>
            <person name="He G."/>
            <person name="LaButti K."/>
            <person name="Lipzen A."/>
            <person name="Mondo S."/>
            <person name="Riley R."/>
            <person name="Salamov A."/>
            <person name="Simmons B.A."/>
            <person name="Magnuson J.K."/>
            <person name="Henrissat B."/>
            <person name="Mortensen U.H."/>
            <person name="Larsen T.O."/>
            <person name="Devries R.P."/>
            <person name="Grigoriev I.V."/>
            <person name="Machida M."/>
            <person name="Baker S.E."/>
            <person name="Andersen M.R."/>
        </authorList>
    </citation>
    <scope>NUCLEOTIDE SEQUENCE [LARGE SCALE GENOMIC DNA]</scope>
    <source>
        <strain evidence="3 4">IBT 18842</strain>
    </source>
</reference>
<dbReference type="OrthoDB" id="2213372at2759"/>
<feature type="domain" description="DUF4334" evidence="2">
    <location>
        <begin position="93"/>
        <end position="150"/>
    </location>
</feature>
<keyword evidence="4" id="KW-1185">Reference proteome</keyword>
<evidence type="ECO:0000259" key="1">
    <source>
        <dbReference type="Pfam" id="PF14231"/>
    </source>
</evidence>
<name>A0A5N6U934_ASPAV</name>
<feature type="domain" description="GXWXG" evidence="1">
    <location>
        <begin position="26"/>
        <end position="82"/>
    </location>
</feature>
<evidence type="ECO:0008006" key="5">
    <source>
        <dbReference type="Google" id="ProtNLM"/>
    </source>
</evidence>
<dbReference type="InterPro" id="IPR025568">
    <property type="entry name" value="DUF4334"/>
</dbReference>
<dbReference type="Pfam" id="PF14232">
    <property type="entry name" value="DUF4334"/>
    <property type="match status" value="1"/>
</dbReference>
<dbReference type="Gene3D" id="2.40.128.580">
    <property type="entry name" value="GXWXG domain"/>
    <property type="match status" value="1"/>
</dbReference>
<evidence type="ECO:0000313" key="4">
    <source>
        <dbReference type="Proteomes" id="UP000325780"/>
    </source>
</evidence>
<gene>
    <name evidence="3" type="ORF">BDV25DRAFT_135161</name>
</gene>
<protein>
    <recommendedName>
        <fullName evidence="5">GXWXG protein-domain-containing protein</fullName>
    </recommendedName>
</protein>
<dbReference type="Proteomes" id="UP000325780">
    <property type="component" value="Unassembled WGS sequence"/>
</dbReference>
<organism evidence="3 4">
    <name type="scientific">Aspergillus avenaceus</name>
    <dbReference type="NCBI Taxonomy" id="36643"/>
    <lineage>
        <taxon>Eukaryota</taxon>
        <taxon>Fungi</taxon>
        <taxon>Dikarya</taxon>
        <taxon>Ascomycota</taxon>
        <taxon>Pezizomycotina</taxon>
        <taxon>Eurotiomycetes</taxon>
        <taxon>Eurotiomycetidae</taxon>
        <taxon>Eurotiales</taxon>
        <taxon>Aspergillaceae</taxon>
        <taxon>Aspergillus</taxon>
        <taxon>Aspergillus subgen. Circumdati</taxon>
    </lineage>
</organism>